<name>A0A1R0GV30_9FUNG</name>
<sequence>MRIYESRYKHIQTEVDRSTRAVAKAGPNASMDRVREELGEKKRG</sequence>
<feature type="non-terminal residue" evidence="2">
    <location>
        <position position="44"/>
    </location>
</feature>
<dbReference type="Proteomes" id="UP000187455">
    <property type="component" value="Unassembled WGS sequence"/>
</dbReference>
<accession>A0A1R0GV30</accession>
<dbReference type="AlphaFoldDB" id="A0A1R0GV30"/>
<feature type="region of interest" description="Disordered" evidence="1">
    <location>
        <begin position="20"/>
        <end position="44"/>
    </location>
</feature>
<protein>
    <submittedName>
        <fullName evidence="2">Uncharacterized protein</fullName>
    </submittedName>
</protein>
<proteinExistence type="predicted"/>
<evidence type="ECO:0000313" key="2">
    <source>
        <dbReference type="EMBL" id="OLY80760.1"/>
    </source>
</evidence>
<gene>
    <name evidence="2" type="ORF">AYI68_g5140</name>
</gene>
<evidence type="ECO:0000256" key="1">
    <source>
        <dbReference type="SAM" id="MobiDB-lite"/>
    </source>
</evidence>
<reference evidence="2 3" key="1">
    <citation type="journal article" date="2016" name="Mol. Biol. Evol.">
        <title>Genome-Wide Survey of Gut Fungi (Harpellales) Reveals the First Horizontally Transferred Ubiquitin Gene from a Mosquito Host.</title>
        <authorList>
            <person name="Wang Y."/>
            <person name="White M.M."/>
            <person name="Kvist S."/>
            <person name="Moncalvo J.M."/>
        </authorList>
    </citation>
    <scope>NUCLEOTIDE SEQUENCE [LARGE SCALE GENOMIC DNA]</scope>
    <source>
        <strain evidence="2 3">ALG-7-W6</strain>
    </source>
</reference>
<evidence type="ECO:0000313" key="3">
    <source>
        <dbReference type="Proteomes" id="UP000187455"/>
    </source>
</evidence>
<feature type="compositionally biased region" description="Basic and acidic residues" evidence="1">
    <location>
        <begin position="32"/>
        <end position="44"/>
    </location>
</feature>
<keyword evidence="3" id="KW-1185">Reference proteome</keyword>
<organism evidence="2 3">
    <name type="scientific">Smittium mucronatum</name>
    <dbReference type="NCBI Taxonomy" id="133383"/>
    <lineage>
        <taxon>Eukaryota</taxon>
        <taxon>Fungi</taxon>
        <taxon>Fungi incertae sedis</taxon>
        <taxon>Zoopagomycota</taxon>
        <taxon>Kickxellomycotina</taxon>
        <taxon>Harpellomycetes</taxon>
        <taxon>Harpellales</taxon>
        <taxon>Legeriomycetaceae</taxon>
        <taxon>Smittium</taxon>
    </lineage>
</organism>
<comment type="caution">
    <text evidence="2">The sequence shown here is derived from an EMBL/GenBank/DDBJ whole genome shotgun (WGS) entry which is preliminary data.</text>
</comment>
<dbReference type="EMBL" id="LSSL01003155">
    <property type="protein sequence ID" value="OLY80760.1"/>
    <property type="molecule type" value="Genomic_DNA"/>
</dbReference>